<dbReference type="InterPro" id="IPR024096">
    <property type="entry name" value="NO_sig/Golgi_transp_ligand-bd"/>
</dbReference>
<dbReference type="Proteomes" id="UP000274822">
    <property type="component" value="Unassembled WGS sequence"/>
</dbReference>
<organism evidence="8 9">
    <name type="scientific">Jimgerdemannia flammicorona</name>
    <dbReference type="NCBI Taxonomy" id="994334"/>
    <lineage>
        <taxon>Eukaryota</taxon>
        <taxon>Fungi</taxon>
        <taxon>Fungi incertae sedis</taxon>
        <taxon>Mucoromycota</taxon>
        <taxon>Mucoromycotina</taxon>
        <taxon>Endogonomycetes</taxon>
        <taxon>Endogonales</taxon>
        <taxon>Endogonaceae</taxon>
        <taxon>Jimgerdemannia</taxon>
    </lineage>
</organism>
<dbReference type="GO" id="GO:0030008">
    <property type="term" value="C:TRAPP complex"/>
    <property type="evidence" value="ECO:0007669"/>
    <property type="project" value="InterPro"/>
</dbReference>
<evidence type="ECO:0000256" key="2">
    <source>
        <dbReference type="ARBA" id="ARBA00004240"/>
    </source>
</evidence>
<keyword evidence="6" id="KW-0931">ER-Golgi transport</keyword>
<dbReference type="GO" id="GO:0005783">
    <property type="term" value="C:endoplasmic reticulum"/>
    <property type="evidence" value="ECO:0007669"/>
    <property type="project" value="UniProtKB-SubCell"/>
</dbReference>
<keyword evidence="4" id="KW-0813">Transport</keyword>
<gene>
    <name evidence="8" type="ORF">BC938DRAFT_471307</name>
</gene>
<dbReference type="GO" id="GO:0005794">
    <property type="term" value="C:Golgi apparatus"/>
    <property type="evidence" value="ECO:0007669"/>
    <property type="project" value="UniProtKB-SubCell"/>
</dbReference>
<comment type="subcellular location">
    <subcellularLocation>
        <location evidence="2">Endoplasmic reticulum</location>
    </subcellularLocation>
    <subcellularLocation>
        <location evidence="1">Golgi apparatus</location>
        <location evidence="1">cis-Golgi network</location>
    </subcellularLocation>
</comment>
<evidence type="ECO:0000256" key="1">
    <source>
        <dbReference type="ARBA" id="ARBA00004222"/>
    </source>
</evidence>
<evidence type="ECO:0000256" key="5">
    <source>
        <dbReference type="ARBA" id="ARBA00022824"/>
    </source>
</evidence>
<evidence type="ECO:0000313" key="8">
    <source>
        <dbReference type="EMBL" id="RUS26034.1"/>
    </source>
</evidence>
<dbReference type="PANTHER" id="PTHR13048">
    <property type="entry name" value="TRAFFICKING PROTEIN PARTICLE COMPLEX SUBUNIT 3"/>
    <property type="match status" value="1"/>
</dbReference>
<sequence length="121" mass="14042">MVVQLVKDFEDYAEVNKQLEKMEYNIGQHLIEDFLSTDFKEFSLVLDKNPLAEFVELLKSALKGRLWFSNILCGVLRGALEMVQMQVETYFISDILHGDDMTELHVKLVRYLKEEVPAGEN</sequence>
<evidence type="ECO:0000256" key="6">
    <source>
        <dbReference type="ARBA" id="ARBA00022892"/>
    </source>
</evidence>
<dbReference type="InterPro" id="IPR016721">
    <property type="entry name" value="Bet3"/>
</dbReference>
<comment type="caution">
    <text evidence="8">The sequence shown here is derived from an EMBL/GenBank/DDBJ whole genome shotgun (WGS) entry which is preliminary data.</text>
</comment>
<dbReference type="Gene3D" id="3.30.1380.20">
    <property type="entry name" value="Trafficking protein particle complex subunit 3"/>
    <property type="match status" value="2"/>
</dbReference>
<dbReference type="GO" id="GO:0048193">
    <property type="term" value="P:Golgi vesicle transport"/>
    <property type="evidence" value="ECO:0007669"/>
    <property type="project" value="InterPro"/>
</dbReference>
<dbReference type="EMBL" id="RBNJ01011359">
    <property type="protein sequence ID" value="RUS26034.1"/>
    <property type="molecule type" value="Genomic_DNA"/>
</dbReference>
<accession>A0A433Q8C2</accession>
<protein>
    <submittedName>
        <fullName evidence="8">NO signaling/Golgi transport ligand-binding domain-containing protein</fullName>
    </submittedName>
</protein>
<comment type="similarity">
    <text evidence="3">Belongs to the TRAPP small subunits family. BET3 subfamily.</text>
</comment>
<dbReference type="SUPFAM" id="SSF111126">
    <property type="entry name" value="Ligand-binding domain in the NO signalling and Golgi transport"/>
    <property type="match status" value="1"/>
</dbReference>
<keyword evidence="7" id="KW-0333">Golgi apparatus</keyword>
<reference evidence="8 9" key="1">
    <citation type="journal article" date="2018" name="New Phytol.">
        <title>Phylogenomics of Endogonaceae and evolution of mycorrhizas within Mucoromycota.</title>
        <authorList>
            <person name="Chang Y."/>
            <person name="Desiro A."/>
            <person name="Na H."/>
            <person name="Sandor L."/>
            <person name="Lipzen A."/>
            <person name="Clum A."/>
            <person name="Barry K."/>
            <person name="Grigoriev I.V."/>
            <person name="Martin F.M."/>
            <person name="Stajich J.E."/>
            <person name="Smith M.E."/>
            <person name="Bonito G."/>
            <person name="Spatafora J.W."/>
        </authorList>
    </citation>
    <scope>NUCLEOTIDE SEQUENCE [LARGE SCALE GENOMIC DNA]</scope>
    <source>
        <strain evidence="8 9">AD002</strain>
    </source>
</reference>
<dbReference type="AlphaFoldDB" id="A0A433Q8C2"/>
<dbReference type="InterPro" id="IPR007194">
    <property type="entry name" value="TRAPP_component"/>
</dbReference>
<keyword evidence="9" id="KW-1185">Reference proteome</keyword>
<dbReference type="Pfam" id="PF04051">
    <property type="entry name" value="TRAPP"/>
    <property type="match status" value="2"/>
</dbReference>
<evidence type="ECO:0000256" key="7">
    <source>
        <dbReference type="ARBA" id="ARBA00023034"/>
    </source>
</evidence>
<evidence type="ECO:0000256" key="4">
    <source>
        <dbReference type="ARBA" id="ARBA00022448"/>
    </source>
</evidence>
<keyword evidence="5" id="KW-0256">Endoplasmic reticulum</keyword>
<evidence type="ECO:0000313" key="9">
    <source>
        <dbReference type="Proteomes" id="UP000274822"/>
    </source>
</evidence>
<name>A0A433Q8C2_9FUNG</name>
<evidence type="ECO:0000256" key="3">
    <source>
        <dbReference type="ARBA" id="ARBA00006218"/>
    </source>
</evidence>
<proteinExistence type="inferred from homology"/>